<gene>
    <name evidence="2" type="ORF">GCM10009765_46470</name>
</gene>
<dbReference type="RefSeq" id="WP_163571566.1">
    <property type="nucleotide sequence ID" value="NZ_BAAANY010000019.1"/>
</dbReference>
<dbReference type="SUPFAM" id="SSF51905">
    <property type="entry name" value="FAD/NAD(P)-binding domain"/>
    <property type="match status" value="1"/>
</dbReference>
<comment type="caution">
    <text evidence="2">The sequence shown here is derived from an EMBL/GenBank/DDBJ whole genome shotgun (WGS) entry which is preliminary data.</text>
</comment>
<organism evidence="2 3">
    <name type="scientific">Fodinicola feengrottensis</name>
    <dbReference type="NCBI Taxonomy" id="435914"/>
    <lineage>
        <taxon>Bacteria</taxon>
        <taxon>Bacillati</taxon>
        <taxon>Actinomycetota</taxon>
        <taxon>Actinomycetes</taxon>
        <taxon>Mycobacteriales</taxon>
        <taxon>Fodinicola</taxon>
    </lineage>
</organism>
<dbReference type="PANTHER" id="PTHR13847">
    <property type="entry name" value="SARCOSINE DEHYDROGENASE-RELATED"/>
    <property type="match status" value="1"/>
</dbReference>
<evidence type="ECO:0000313" key="3">
    <source>
        <dbReference type="Proteomes" id="UP001500618"/>
    </source>
</evidence>
<evidence type="ECO:0000259" key="1">
    <source>
        <dbReference type="Pfam" id="PF01266"/>
    </source>
</evidence>
<dbReference type="Pfam" id="PF01266">
    <property type="entry name" value="DAO"/>
    <property type="match status" value="1"/>
</dbReference>
<feature type="domain" description="FAD dependent oxidoreductase" evidence="1">
    <location>
        <begin position="33"/>
        <end position="396"/>
    </location>
</feature>
<name>A0ABN2HQJ6_9ACTN</name>
<proteinExistence type="predicted"/>
<sequence>MTRAVPNGGVSFWYAQLGKPDYRPGLPGDTAVDVAIVGAGYTGLWTAYYLKKAQPDLRIVVLEKEFAGFGASGRNGGWLTANLAGSASRYAASHGRAATLALQRAMMATVDEVIEVAAAEGIDADIHKGGNLEIARSPAQLGRLRDEYEQLRHWGYQDTDVSILDGAELAGRIRVQGAVGGIYSQHCARLQPAKLVRGLARVVEGLGVRLYERTEVLDIESRRVRTNRGTVTADVVLRCLEGFTAGLAGERRSWLPMNSSMIVTEQLPDYFWAEVGWREAETLGDMAHAYMYAQRTADGRIALGGRGVPYRFASRTDHSGATQIRTVAALSELLRQLFPAAVGASVAHAWCGVLGVPRDWCSTVRFDRPSGLGTAGGYVGHGVATTNLAGRTLRDLVLRRDSELTRLPWVGRRVRRWEPEPLRFLGVRSLYALYRFADRQEYRGRPTTSPIARIADRVAGRY</sequence>
<dbReference type="InterPro" id="IPR006076">
    <property type="entry name" value="FAD-dep_OxRdtase"/>
</dbReference>
<protein>
    <submittedName>
        <fullName evidence="2">FAD-binding oxidoreductase</fullName>
    </submittedName>
</protein>
<dbReference type="Gene3D" id="3.30.9.10">
    <property type="entry name" value="D-Amino Acid Oxidase, subunit A, domain 2"/>
    <property type="match status" value="1"/>
</dbReference>
<dbReference type="InterPro" id="IPR036188">
    <property type="entry name" value="FAD/NAD-bd_sf"/>
</dbReference>
<dbReference type="Gene3D" id="3.50.50.60">
    <property type="entry name" value="FAD/NAD(P)-binding domain"/>
    <property type="match status" value="1"/>
</dbReference>
<keyword evidence="3" id="KW-1185">Reference proteome</keyword>
<evidence type="ECO:0000313" key="2">
    <source>
        <dbReference type="EMBL" id="GAA1691791.1"/>
    </source>
</evidence>
<accession>A0ABN2HQJ6</accession>
<reference evidence="2 3" key="1">
    <citation type="journal article" date="2019" name="Int. J. Syst. Evol. Microbiol.">
        <title>The Global Catalogue of Microorganisms (GCM) 10K type strain sequencing project: providing services to taxonomists for standard genome sequencing and annotation.</title>
        <authorList>
            <consortium name="The Broad Institute Genomics Platform"/>
            <consortium name="The Broad Institute Genome Sequencing Center for Infectious Disease"/>
            <person name="Wu L."/>
            <person name="Ma J."/>
        </authorList>
    </citation>
    <scope>NUCLEOTIDE SEQUENCE [LARGE SCALE GENOMIC DNA]</scope>
    <source>
        <strain evidence="2 3">JCM 14718</strain>
    </source>
</reference>
<dbReference type="EMBL" id="BAAANY010000019">
    <property type="protein sequence ID" value="GAA1691791.1"/>
    <property type="molecule type" value="Genomic_DNA"/>
</dbReference>
<dbReference type="PANTHER" id="PTHR13847:SF285">
    <property type="entry name" value="FAD DEPENDENT OXIDOREDUCTASE DOMAIN-CONTAINING PROTEIN"/>
    <property type="match status" value="1"/>
</dbReference>
<dbReference type="Proteomes" id="UP001500618">
    <property type="component" value="Unassembled WGS sequence"/>
</dbReference>